<name>A0ABU6J475_9BURK</name>
<feature type="region of interest" description="Disordered" evidence="1">
    <location>
        <begin position="22"/>
        <end position="100"/>
    </location>
</feature>
<reference evidence="2 3" key="1">
    <citation type="submission" date="2023-10" db="EMBL/GenBank/DDBJ databases">
        <title>Noviherbaspirillum sp. CPCC 100848 genome assembly.</title>
        <authorList>
            <person name="Li X.Y."/>
            <person name="Fang X.M."/>
        </authorList>
    </citation>
    <scope>NUCLEOTIDE SEQUENCE [LARGE SCALE GENOMIC DNA]</scope>
    <source>
        <strain evidence="2 3">CPCC 100848</strain>
    </source>
</reference>
<proteinExistence type="predicted"/>
<organism evidence="2 3">
    <name type="scientific">Noviherbaspirillum album</name>
    <dbReference type="NCBI Taxonomy" id="3080276"/>
    <lineage>
        <taxon>Bacteria</taxon>
        <taxon>Pseudomonadati</taxon>
        <taxon>Pseudomonadota</taxon>
        <taxon>Betaproteobacteria</taxon>
        <taxon>Burkholderiales</taxon>
        <taxon>Oxalobacteraceae</taxon>
        <taxon>Noviherbaspirillum</taxon>
    </lineage>
</organism>
<sequence length="100" mass="10813">MALLSDGLRDTAVIGVDGFFTAAQQAKPRDNLSEREKQDNSNTFDHGETPNEKGSTPSRTGMKYSRLGKPTAKMAVSSDGNHIAEATSFPEIEVSGWPTR</sequence>
<protein>
    <recommendedName>
        <fullName evidence="4">Transposase</fullName>
    </recommendedName>
</protein>
<dbReference type="RefSeq" id="WP_326505000.1">
    <property type="nucleotide sequence ID" value="NZ_JAWIIV010000002.1"/>
</dbReference>
<accession>A0ABU6J475</accession>
<comment type="caution">
    <text evidence="2">The sequence shown here is derived from an EMBL/GenBank/DDBJ whole genome shotgun (WGS) entry which is preliminary data.</text>
</comment>
<evidence type="ECO:0000313" key="3">
    <source>
        <dbReference type="Proteomes" id="UP001352263"/>
    </source>
</evidence>
<gene>
    <name evidence="2" type="ORF">RY831_03750</name>
</gene>
<feature type="compositionally biased region" description="Basic and acidic residues" evidence="1">
    <location>
        <begin position="27"/>
        <end position="51"/>
    </location>
</feature>
<dbReference type="Proteomes" id="UP001352263">
    <property type="component" value="Unassembled WGS sequence"/>
</dbReference>
<evidence type="ECO:0000313" key="2">
    <source>
        <dbReference type="EMBL" id="MEC4718248.1"/>
    </source>
</evidence>
<dbReference type="EMBL" id="JAWIIV010000002">
    <property type="protein sequence ID" value="MEC4718248.1"/>
    <property type="molecule type" value="Genomic_DNA"/>
</dbReference>
<evidence type="ECO:0000256" key="1">
    <source>
        <dbReference type="SAM" id="MobiDB-lite"/>
    </source>
</evidence>
<evidence type="ECO:0008006" key="4">
    <source>
        <dbReference type="Google" id="ProtNLM"/>
    </source>
</evidence>
<keyword evidence="3" id="KW-1185">Reference proteome</keyword>